<dbReference type="AlphaFoldDB" id="A0A1M5E348"/>
<evidence type="ECO:0000313" key="3">
    <source>
        <dbReference type="Proteomes" id="UP000184368"/>
    </source>
</evidence>
<dbReference type="InterPro" id="IPR050275">
    <property type="entry name" value="PGM_Phosphatase"/>
</dbReference>
<dbReference type="CDD" id="cd07067">
    <property type="entry name" value="HP_PGM_like"/>
    <property type="match status" value="1"/>
</dbReference>
<dbReference type="GO" id="GO:0043755">
    <property type="term" value="F:alpha-ribazole phosphatase activity"/>
    <property type="evidence" value="ECO:0007669"/>
    <property type="project" value="UniProtKB-UniRule"/>
</dbReference>
<dbReference type="SUPFAM" id="SSF53254">
    <property type="entry name" value="Phosphoglycerate mutase-like"/>
    <property type="match status" value="1"/>
</dbReference>
<dbReference type="GO" id="GO:0009236">
    <property type="term" value="P:cobalamin biosynthetic process"/>
    <property type="evidence" value="ECO:0007669"/>
    <property type="project" value="UniProtKB-UniRule"/>
</dbReference>
<dbReference type="InterPro" id="IPR029033">
    <property type="entry name" value="His_PPase_superfam"/>
</dbReference>
<dbReference type="EC" id="3.1.3.73" evidence="1"/>
<dbReference type="SMART" id="SM00855">
    <property type="entry name" value="PGAM"/>
    <property type="match status" value="1"/>
</dbReference>
<dbReference type="OrthoDB" id="9782128at2"/>
<name>A0A1M5E348_9BACT</name>
<dbReference type="PANTHER" id="PTHR48100">
    <property type="entry name" value="BROAD-SPECIFICITY PHOSPHATASE YOR283W-RELATED"/>
    <property type="match status" value="1"/>
</dbReference>
<proteinExistence type="predicted"/>
<dbReference type="RefSeq" id="WP_073044758.1">
    <property type="nucleotide sequence ID" value="NZ_FQUO01000011.1"/>
</dbReference>
<dbReference type="Proteomes" id="UP000184368">
    <property type="component" value="Unassembled WGS sequence"/>
</dbReference>
<dbReference type="Gene3D" id="3.40.50.1240">
    <property type="entry name" value="Phosphoglycerate mutase-like"/>
    <property type="match status" value="1"/>
</dbReference>
<dbReference type="STRING" id="1302690.BUE76_19315"/>
<protein>
    <recommendedName>
        <fullName evidence="1">Alpha-ribazole phosphatase</fullName>
        <ecNumber evidence="1">3.1.3.73</ecNumber>
    </recommendedName>
</protein>
<organism evidence="2 3">
    <name type="scientific">Cnuella takakiae</name>
    <dbReference type="NCBI Taxonomy" id="1302690"/>
    <lineage>
        <taxon>Bacteria</taxon>
        <taxon>Pseudomonadati</taxon>
        <taxon>Bacteroidota</taxon>
        <taxon>Chitinophagia</taxon>
        <taxon>Chitinophagales</taxon>
        <taxon>Chitinophagaceae</taxon>
        <taxon>Cnuella</taxon>
    </lineage>
</organism>
<reference evidence="2 3" key="1">
    <citation type="submission" date="2016-11" db="EMBL/GenBank/DDBJ databases">
        <authorList>
            <person name="Jaros S."/>
            <person name="Januszkiewicz K."/>
            <person name="Wedrychowicz H."/>
        </authorList>
    </citation>
    <scope>NUCLEOTIDE SEQUENCE [LARGE SCALE GENOMIC DNA]</scope>
    <source>
        <strain evidence="2 3">DSM 26897</strain>
    </source>
</reference>
<evidence type="ECO:0000313" key="2">
    <source>
        <dbReference type="EMBL" id="SHF73590.1"/>
    </source>
</evidence>
<dbReference type="NCBIfam" id="TIGR03162">
    <property type="entry name" value="ribazole_cobC"/>
    <property type="match status" value="1"/>
</dbReference>
<dbReference type="InterPro" id="IPR013078">
    <property type="entry name" value="His_Pase_superF_clade-1"/>
</dbReference>
<dbReference type="Pfam" id="PF00300">
    <property type="entry name" value="His_Phos_1"/>
    <property type="match status" value="1"/>
</dbReference>
<sequence length="199" mass="23117">MEVYLIRHTTPDIKKGQCYGQADLDITESFEQEAQCIRPHLPQHISHVFSSPLQRCRKLAEFLFPNHAIRFEDRLKEINCGDWELKLWDEIEPDYLKRWMDDFVNVCIPGGESYLQLYDRVVSFFETLPRKGAVAVVAHGGVIRSILSHVEQVALHESFNVFSLRYGCVVRVHLDNETLTHSVLHNPPAEKEQHRPTKI</sequence>
<dbReference type="InterPro" id="IPR017578">
    <property type="entry name" value="Ribazole_CobC"/>
</dbReference>
<evidence type="ECO:0000256" key="1">
    <source>
        <dbReference type="NCBIfam" id="TIGR03162"/>
    </source>
</evidence>
<dbReference type="EMBL" id="FQUO01000011">
    <property type="protein sequence ID" value="SHF73590.1"/>
    <property type="molecule type" value="Genomic_DNA"/>
</dbReference>
<gene>
    <name evidence="2" type="ORF">SAMN05444008_111185</name>
</gene>
<accession>A0A1M5E348</accession>
<keyword evidence="3" id="KW-1185">Reference proteome</keyword>